<accession>K6ZFV0</accession>
<dbReference type="STRING" id="1121922.GCA_000428905_02753"/>
<dbReference type="EMBL" id="BAEQ01000042">
    <property type="protein sequence ID" value="GAC29242.1"/>
    <property type="molecule type" value="Genomic_DNA"/>
</dbReference>
<evidence type="ECO:0000313" key="3">
    <source>
        <dbReference type="Proteomes" id="UP000006251"/>
    </source>
</evidence>
<gene>
    <name evidence="2" type="ORF">GPAL_2381</name>
</gene>
<dbReference type="OrthoDB" id="6397557at2"/>
<reference evidence="3" key="1">
    <citation type="journal article" date="2014" name="Environ. Microbiol.">
        <title>Comparative genomics of the marine bacterial genus Glaciecola reveals the high degree of genomic diversity and genomic characteristic for cold adaptation.</title>
        <authorList>
            <person name="Qin Q.L."/>
            <person name="Xie B.B."/>
            <person name="Yu Y."/>
            <person name="Shu Y.L."/>
            <person name="Rong J.C."/>
            <person name="Zhang Y.J."/>
            <person name="Zhao D.L."/>
            <person name="Chen X.L."/>
            <person name="Zhang X.Y."/>
            <person name="Chen B."/>
            <person name="Zhou B.C."/>
            <person name="Zhang Y.Z."/>
        </authorList>
    </citation>
    <scope>NUCLEOTIDE SEQUENCE [LARGE SCALE GENOMIC DNA]</scope>
    <source>
        <strain evidence="3">ACAM 615</strain>
    </source>
</reference>
<organism evidence="2 3">
    <name type="scientific">Brumicola pallidula DSM 14239 = ACAM 615</name>
    <dbReference type="NCBI Taxonomy" id="1121922"/>
    <lineage>
        <taxon>Bacteria</taxon>
        <taxon>Pseudomonadati</taxon>
        <taxon>Pseudomonadota</taxon>
        <taxon>Gammaproteobacteria</taxon>
        <taxon>Alteromonadales</taxon>
        <taxon>Alteromonadaceae</taxon>
        <taxon>Brumicola</taxon>
    </lineage>
</organism>
<feature type="signal peptide" evidence="1">
    <location>
        <begin position="1"/>
        <end position="21"/>
    </location>
</feature>
<dbReference type="InterPro" id="IPR021307">
    <property type="entry name" value="DUF2884"/>
</dbReference>
<keyword evidence="3" id="KW-1185">Reference proteome</keyword>
<comment type="caution">
    <text evidence="2">The sequence shown here is derived from an EMBL/GenBank/DDBJ whole genome shotgun (WGS) entry which is preliminary data.</text>
</comment>
<dbReference type="AlphaFoldDB" id="K6ZFV0"/>
<evidence type="ECO:0008006" key="4">
    <source>
        <dbReference type="Google" id="ProtNLM"/>
    </source>
</evidence>
<keyword evidence="1" id="KW-0732">Signal</keyword>
<name>K6ZFV0_9ALTE</name>
<protein>
    <recommendedName>
        <fullName evidence="4">DUF2884 family protein</fullName>
    </recommendedName>
</protein>
<feature type="chain" id="PRO_5003898238" description="DUF2884 family protein" evidence="1">
    <location>
        <begin position="22"/>
        <end position="263"/>
    </location>
</feature>
<dbReference type="Proteomes" id="UP000006251">
    <property type="component" value="Unassembled WGS sequence"/>
</dbReference>
<evidence type="ECO:0000256" key="1">
    <source>
        <dbReference type="SAM" id="SignalP"/>
    </source>
</evidence>
<dbReference type="RefSeq" id="WP_006011891.1">
    <property type="nucleotide sequence ID" value="NZ_AUAV01000014.1"/>
</dbReference>
<evidence type="ECO:0000313" key="2">
    <source>
        <dbReference type="EMBL" id="GAC29242.1"/>
    </source>
</evidence>
<proteinExistence type="predicted"/>
<sequence length="263" mass="29298">MKKVMATTISLCALTAFNVGASQYRSNQCDINLNGEIRFAEKTLTVKTKADDEVKITDSYLVYLNAEKLLLSPEETTWIKHYYDSVEQSIPQAMTVAAEGMKIANYAVSEVLREFLGAESKVASQLEIKLDDLYGKLKDHVYQNPNSLTFDSAKLENELGIGPNFENEVDLIVSDVMENAMGEFLVQMGTSMLNGEGSMASFEQRMKKMSKDIETKVESQTKNIEQEAKKLCEMLTTIDDSESKVQTIKGLGNVDIVTKNKNA</sequence>
<dbReference type="Pfam" id="PF11101">
    <property type="entry name" value="DUF2884"/>
    <property type="match status" value="1"/>
</dbReference>